<keyword evidence="3" id="KW-1185">Reference proteome</keyword>
<gene>
    <name evidence="2" type="primary">Vigan.04G183900</name>
    <name evidence="2" type="ORF">VIGAN_04183900</name>
</gene>
<dbReference type="SUPFAM" id="SSF56672">
    <property type="entry name" value="DNA/RNA polymerases"/>
    <property type="match status" value="1"/>
</dbReference>
<name>A0A0S3RV79_PHAAN</name>
<dbReference type="InterPro" id="IPR041577">
    <property type="entry name" value="RT_RNaseH_2"/>
</dbReference>
<dbReference type="FunFam" id="3.30.70.270:FF:000020">
    <property type="entry name" value="Transposon Tf2-6 polyprotein-like Protein"/>
    <property type="match status" value="1"/>
</dbReference>
<evidence type="ECO:0000313" key="3">
    <source>
        <dbReference type="Proteomes" id="UP000291084"/>
    </source>
</evidence>
<dbReference type="PANTHER" id="PTHR34072">
    <property type="entry name" value="ENZYMATIC POLYPROTEIN-RELATED"/>
    <property type="match status" value="1"/>
</dbReference>
<evidence type="ECO:0000259" key="1">
    <source>
        <dbReference type="Pfam" id="PF17919"/>
    </source>
</evidence>
<accession>A0A0S3RV79</accession>
<dbReference type="Gene3D" id="3.30.70.270">
    <property type="match status" value="1"/>
</dbReference>
<reference evidence="2 3" key="1">
    <citation type="journal article" date="2015" name="Sci. Rep.">
        <title>The power of single molecule real-time sequencing technology in the de novo assembly of a eukaryotic genome.</title>
        <authorList>
            <person name="Sakai H."/>
            <person name="Naito K."/>
            <person name="Ogiso-Tanaka E."/>
            <person name="Takahashi Y."/>
            <person name="Iseki K."/>
            <person name="Muto C."/>
            <person name="Satou K."/>
            <person name="Teruya K."/>
            <person name="Shiroma A."/>
            <person name="Shimoji M."/>
            <person name="Hirano T."/>
            <person name="Itoh T."/>
            <person name="Kaga A."/>
            <person name="Tomooka N."/>
        </authorList>
    </citation>
    <scope>NUCLEOTIDE SEQUENCE [LARGE SCALE GENOMIC DNA]</scope>
    <source>
        <strain evidence="3">cv. Shumari</strain>
    </source>
</reference>
<protein>
    <recommendedName>
        <fullName evidence="1">Reverse transcriptase/retrotransposon-derived protein RNase H-like domain-containing protein</fullName>
    </recommendedName>
</protein>
<dbReference type="EMBL" id="AP015037">
    <property type="protein sequence ID" value="BAT84456.1"/>
    <property type="molecule type" value="Genomic_DNA"/>
</dbReference>
<dbReference type="InterPro" id="IPR043128">
    <property type="entry name" value="Rev_trsase/Diguanyl_cyclase"/>
</dbReference>
<proteinExistence type="predicted"/>
<dbReference type="InterPro" id="IPR043502">
    <property type="entry name" value="DNA/RNA_pol_sf"/>
</dbReference>
<evidence type="ECO:0000313" key="2">
    <source>
        <dbReference type="EMBL" id="BAT84456.1"/>
    </source>
</evidence>
<dbReference type="PANTHER" id="PTHR34072:SF55">
    <property type="entry name" value="DNA_RNA POLYMERASES SUPERFAMILY PROTEIN"/>
    <property type="match status" value="1"/>
</dbReference>
<organism evidence="2 3">
    <name type="scientific">Vigna angularis var. angularis</name>
    <dbReference type="NCBI Taxonomy" id="157739"/>
    <lineage>
        <taxon>Eukaryota</taxon>
        <taxon>Viridiplantae</taxon>
        <taxon>Streptophyta</taxon>
        <taxon>Embryophyta</taxon>
        <taxon>Tracheophyta</taxon>
        <taxon>Spermatophyta</taxon>
        <taxon>Magnoliopsida</taxon>
        <taxon>eudicotyledons</taxon>
        <taxon>Gunneridae</taxon>
        <taxon>Pentapetalae</taxon>
        <taxon>rosids</taxon>
        <taxon>fabids</taxon>
        <taxon>Fabales</taxon>
        <taxon>Fabaceae</taxon>
        <taxon>Papilionoideae</taxon>
        <taxon>50 kb inversion clade</taxon>
        <taxon>NPAAA clade</taxon>
        <taxon>indigoferoid/millettioid clade</taxon>
        <taxon>Phaseoleae</taxon>
        <taxon>Vigna</taxon>
    </lineage>
</organism>
<dbReference type="OrthoDB" id="1909920at2759"/>
<dbReference type="AlphaFoldDB" id="A0A0S3RV79"/>
<dbReference type="Pfam" id="PF17919">
    <property type="entry name" value="RT_RNaseH_2"/>
    <property type="match status" value="1"/>
</dbReference>
<feature type="domain" description="Reverse transcriptase/retrotransposon-derived protein RNase H-like" evidence="1">
    <location>
        <begin position="62"/>
        <end position="151"/>
    </location>
</feature>
<dbReference type="Proteomes" id="UP000291084">
    <property type="component" value="Chromosome 4"/>
</dbReference>
<sequence>MEEGVEMDREKVEVVVALEEPKTLKALRGFLGLTGYYRRFVRDYGKIARPLTEMLKKGNFIWTEAARRAMGRLKEAMTIALVLALPDFMQPFQVECDASGVGIGAVLTQNRRPIAFYSKALSEGTLGKSIYEKELMAVVMVIQHWRPYLLG</sequence>